<accession>A0A8J4X4P6</accession>
<keyword evidence="1" id="KW-0489">Methyltransferase</keyword>
<dbReference type="EMBL" id="QNUK01000469">
    <property type="protein sequence ID" value="KAF5892893.1"/>
    <property type="molecule type" value="Genomic_DNA"/>
</dbReference>
<reference evidence="1" key="1">
    <citation type="submission" date="2020-07" db="EMBL/GenBank/DDBJ databases">
        <title>Clarias magur genome sequencing, assembly and annotation.</title>
        <authorList>
            <person name="Kushwaha B."/>
            <person name="Kumar R."/>
            <person name="Das P."/>
            <person name="Joshi C.G."/>
            <person name="Kumar D."/>
            <person name="Nagpure N.S."/>
            <person name="Pandey M."/>
            <person name="Agarwal S."/>
            <person name="Srivastava S."/>
            <person name="Singh M."/>
            <person name="Sahoo L."/>
            <person name="Jayasankar P."/>
            <person name="Meher P.K."/>
            <person name="Koringa P.G."/>
            <person name="Iquebal M.A."/>
            <person name="Das S.P."/>
            <person name="Bit A."/>
            <person name="Patnaik S."/>
            <person name="Patel N."/>
            <person name="Shah T.M."/>
            <person name="Hinsu A."/>
            <person name="Jena J.K."/>
        </authorList>
    </citation>
    <scope>NUCLEOTIDE SEQUENCE</scope>
    <source>
        <strain evidence="1">CIFAMagur01</strain>
        <tissue evidence="1">Testis</tissue>
    </source>
</reference>
<comment type="caution">
    <text evidence="1">The sequence shown here is derived from an EMBL/GenBank/DDBJ whole genome shotgun (WGS) entry which is preliminary data.</text>
</comment>
<keyword evidence="1" id="KW-0808">Transferase</keyword>
<proteinExistence type="predicted"/>
<dbReference type="AlphaFoldDB" id="A0A8J4X4P6"/>
<evidence type="ECO:0000313" key="1">
    <source>
        <dbReference type="EMBL" id="KAF5892893.1"/>
    </source>
</evidence>
<dbReference type="GO" id="GO:0008168">
    <property type="term" value="F:methyltransferase activity"/>
    <property type="evidence" value="ECO:0007669"/>
    <property type="project" value="UniProtKB-KW"/>
</dbReference>
<organism evidence="1 2">
    <name type="scientific">Clarias magur</name>
    <name type="common">Asian catfish</name>
    <name type="synonym">Macropteronotus magur</name>
    <dbReference type="NCBI Taxonomy" id="1594786"/>
    <lineage>
        <taxon>Eukaryota</taxon>
        <taxon>Metazoa</taxon>
        <taxon>Chordata</taxon>
        <taxon>Craniata</taxon>
        <taxon>Vertebrata</taxon>
        <taxon>Euteleostomi</taxon>
        <taxon>Actinopterygii</taxon>
        <taxon>Neopterygii</taxon>
        <taxon>Teleostei</taxon>
        <taxon>Ostariophysi</taxon>
        <taxon>Siluriformes</taxon>
        <taxon>Clariidae</taxon>
        <taxon>Clarias</taxon>
    </lineage>
</organism>
<keyword evidence="2" id="KW-1185">Reference proteome</keyword>
<gene>
    <name evidence="1" type="primary">rsmH</name>
    <name evidence="1" type="ORF">DAT39_017402</name>
</gene>
<protein>
    <submittedName>
        <fullName evidence="1">Ribosomal RNA small subunit methyltransferase H</fullName>
    </submittedName>
</protein>
<dbReference type="Proteomes" id="UP000727407">
    <property type="component" value="Unassembled WGS sequence"/>
</dbReference>
<dbReference type="GO" id="GO:0032259">
    <property type="term" value="P:methylation"/>
    <property type="evidence" value="ECO:0007669"/>
    <property type="project" value="UniProtKB-KW"/>
</dbReference>
<sequence>MCAHTPSSSSCRSQRCRHSDSRVLLNILANSCSLWRRLVVSKVSPETGRFPAAYHLPLVPSPSPCSFILNTYHHLLFRKPFTALRCAITVQSVFLSSKLRLKEKHMASLNILMTKTASHPCSECHHHPLEPSMGPQPCAGVLQRLFS</sequence>
<evidence type="ECO:0000313" key="2">
    <source>
        <dbReference type="Proteomes" id="UP000727407"/>
    </source>
</evidence>
<name>A0A8J4X4P6_CLAMG</name>